<dbReference type="InterPro" id="IPR013022">
    <property type="entry name" value="Xyl_isomerase-like_TIM-brl"/>
</dbReference>
<dbReference type="GO" id="GO:0016853">
    <property type="term" value="F:isomerase activity"/>
    <property type="evidence" value="ECO:0007669"/>
    <property type="project" value="UniProtKB-KW"/>
</dbReference>
<dbReference type="AlphaFoldDB" id="A0A559K8T2"/>
<dbReference type="InterPro" id="IPR050312">
    <property type="entry name" value="IolE/XylAMocC-like"/>
</dbReference>
<proteinExistence type="predicted"/>
<evidence type="ECO:0000259" key="1">
    <source>
        <dbReference type="Pfam" id="PF01261"/>
    </source>
</evidence>
<name>A0A559K8T2_9BACL</name>
<accession>A0A559K8T2</accession>
<dbReference type="InterPro" id="IPR036237">
    <property type="entry name" value="Xyl_isomerase-like_sf"/>
</dbReference>
<evidence type="ECO:0000313" key="2">
    <source>
        <dbReference type="EMBL" id="TVY08528.1"/>
    </source>
</evidence>
<dbReference type="OrthoDB" id="9782626at2"/>
<protein>
    <submittedName>
        <fullName evidence="2">Sugar phosphate isomerase/epimerase</fullName>
    </submittedName>
</protein>
<dbReference type="SUPFAM" id="SSF51658">
    <property type="entry name" value="Xylose isomerase-like"/>
    <property type="match status" value="1"/>
</dbReference>
<dbReference type="RefSeq" id="WP_144849497.1">
    <property type="nucleotide sequence ID" value="NZ_VNJI01000022.1"/>
</dbReference>
<dbReference type="PANTHER" id="PTHR12110:SF21">
    <property type="entry name" value="XYLOSE ISOMERASE-LIKE TIM BARREL DOMAIN-CONTAINING PROTEIN"/>
    <property type="match status" value="1"/>
</dbReference>
<sequence length="282" mass="30753">MIKGLSRAGIGQVGSVENFAALASRFGFGAIDAGGTELEEWIAAAGRDGVQSFLQEKKVQIGSIGLSVEWRHDEDKFRAGLPRLAKDAQAAAELGVTRCCTYVLPSTDYNAAHFMALATRRLRTCADILGAYGIRLGLEFVGPHHLRTRWANPFIWDIRSTLDWIGAIDKSNVGLLFDAYHWYTNEGTYEDILKLSADQIVHVHINDAPDVPVAEVLDNDRLYPGEGVIDLTAFLKGLQAIGYQGVVAQEILRPQPLTQPSEELAAKSQQAFAKVFAAAGLE</sequence>
<reference evidence="2 3" key="1">
    <citation type="submission" date="2019-07" db="EMBL/GenBank/DDBJ databases">
        <authorList>
            <person name="Kim J."/>
        </authorList>
    </citation>
    <scope>NUCLEOTIDE SEQUENCE [LARGE SCALE GENOMIC DNA]</scope>
    <source>
        <strain evidence="2 3">JC52</strain>
    </source>
</reference>
<gene>
    <name evidence="2" type="ORF">FPZ49_18070</name>
</gene>
<dbReference type="PANTHER" id="PTHR12110">
    <property type="entry name" value="HYDROXYPYRUVATE ISOMERASE"/>
    <property type="match status" value="1"/>
</dbReference>
<comment type="caution">
    <text evidence="2">The sequence shown here is derived from an EMBL/GenBank/DDBJ whole genome shotgun (WGS) entry which is preliminary data.</text>
</comment>
<keyword evidence="3" id="KW-1185">Reference proteome</keyword>
<feature type="domain" description="Xylose isomerase-like TIM barrel" evidence="1">
    <location>
        <begin position="21"/>
        <end position="272"/>
    </location>
</feature>
<organism evidence="2 3">
    <name type="scientific">Paenibacillus cremeus</name>
    <dbReference type="NCBI Taxonomy" id="2163881"/>
    <lineage>
        <taxon>Bacteria</taxon>
        <taxon>Bacillati</taxon>
        <taxon>Bacillota</taxon>
        <taxon>Bacilli</taxon>
        <taxon>Bacillales</taxon>
        <taxon>Paenibacillaceae</taxon>
        <taxon>Paenibacillus</taxon>
    </lineage>
</organism>
<keyword evidence="2" id="KW-0413">Isomerase</keyword>
<dbReference type="Pfam" id="PF01261">
    <property type="entry name" value="AP_endonuc_2"/>
    <property type="match status" value="1"/>
</dbReference>
<dbReference type="Proteomes" id="UP000317036">
    <property type="component" value="Unassembled WGS sequence"/>
</dbReference>
<evidence type="ECO:0000313" key="3">
    <source>
        <dbReference type="Proteomes" id="UP000317036"/>
    </source>
</evidence>
<dbReference type="Gene3D" id="3.20.20.150">
    <property type="entry name" value="Divalent-metal-dependent TIM barrel enzymes"/>
    <property type="match status" value="1"/>
</dbReference>
<dbReference type="EMBL" id="VNJI01000022">
    <property type="protein sequence ID" value="TVY08528.1"/>
    <property type="molecule type" value="Genomic_DNA"/>
</dbReference>